<keyword evidence="3" id="KW-1185">Reference proteome</keyword>
<feature type="transmembrane region" description="Helical" evidence="1">
    <location>
        <begin position="164"/>
        <end position="183"/>
    </location>
</feature>
<feature type="transmembrane region" description="Helical" evidence="1">
    <location>
        <begin position="12"/>
        <end position="34"/>
    </location>
</feature>
<feature type="transmembrane region" description="Helical" evidence="1">
    <location>
        <begin position="127"/>
        <end position="152"/>
    </location>
</feature>
<keyword evidence="1" id="KW-0812">Transmembrane</keyword>
<sequence length="221" mass="24626">MKTKFNATTQSLTFILSMFTLTFLGILLIIHIILTFVDDPTSTFLGVGVRTARIYFVVVGIRTVLGFLEWAINKGVSRKTFFKSIMTSALLTTIVLVIVLAIISFILSFTPLAGDYLIEEEIKGLSVFGNILFVLLQSPLFFVTGSLIGAAFNKNFSLGMTSILSGFIIIVALIFSESMMNYLVSLGTIWVYLGHLVVVVMTLIYTWILWRLLKDMPVKVK</sequence>
<proteinExistence type="predicted"/>
<evidence type="ECO:0008006" key="4">
    <source>
        <dbReference type="Google" id="ProtNLM"/>
    </source>
</evidence>
<feature type="transmembrane region" description="Helical" evidence="1">
    <location>
        <begin position="84"/>
        <end position="107"/>
    </location>
</feature>
<feature type="transmembrane region" description="Helical" evidence="1">
    <location>
        <begin position="54"/>
        <end position="72"/>
    </location>
</feature>
<dbReference type="Proteomes" id="UP000589351">
    <property type="component" value="Unassembled WGS sequence"/>
</dbReference>
<evidence type="ECO:0000313" key="3">
    <source>
        <dbReference type="Proteomes" id="UP000589351"/>
    </source>
</evidence>
<evidence type="ECO:0000256" key="1">
    <source>
        <dbReference type="SAM" id="Phobius"/>
    </source>
</evidence>
<evidence type="ECO:0000313" key="2">
    <source>
        <dbReference type="EMBL" id="CAD2074256.1"/>
    </source>
</evidence>
<accession>A0A6V7RAG6</accession>
<dbReference type="EMBL" id="CAJEWD010000004">
    <property type="protein sequence ID" value="CAD2074256.1"/>
    <property type="molecule type" value="Genomic_DNA"/>
</dbReference>
<keyword evidence="1" id="KW-1133">Transmembrane helix</keyword>
<reference evidence="2 3" key="1">
    <citation type="submission" date="2020-07" db="EMBL/GenBank/DDBJ databases">
        <authorList>
            <person name="Criscuolo A."/>
        </authorList>
    </citation>
    <scope>NUCLEOTIDE SEQUENCE [LARGE SCALE GENOMIC DNA]</scope>
    <source>
        <strain evidence="2">CIP111649</strain>
    </source>
</reference>
<comment type="caution">
    <text evidence="2">The sequence shown here is derived from an EMBL/GenBank/DDBJ whole genome shotgun (WGS) entry which is preliminary data.</text>
</comment>
<gene>
    <name evidence="2" type="ORF">JEODO184_00664</name>
</gene>
<keyword evidence="1" id="KW-0472">Membrane</keyword>
<feature type="transmembrane region" description="Helical" evidence="1">
    <location>
        <begin position="189"/>
        <end position="213"/>
    </location>
</feature>
<dbReference type="RefSeq" id="WP_185125198.1">
    <property type="nucleotide sequence ID" value="NZ_CAJEWD010000004.1"/>
</dbReference>
<name>A0A6V7RAG6_9STAP</name>
<protein>
    <recommendedName>
        <fullName evidence="4">ABC-2 family transporter protein</fullName>
    </recommendedName>
</protein>
<dbReference type="AlphaFoldDB" id="A0A6V7RAG6"/>
<organism evidence="2 3">
    <name type="scientific">Jeotgalicoccus meleagridis</name>
    <dbReference type="NCBI Taxonomy" id="2759181"/>
    <lineage>
        <taxon>Bacteria</taxon>
        <taxon>Bacillati</taxon>
        <taxon>Bacillota</taxon>
        <taxon>Bacilli</taxon>
        <taxon>Bacillales</taxon>
        <taxon>Staphylococcaceae</taxon>
        <taxon>Jeotgalicoccus</taxon>
    </lineage>
</organism>